<gene>
    <name evidence="1" type="ORF">Faunusvirus25_8</name>
</gene>
<sequence length="252" mass="29331">MSAEVHRDEFVKLVNIGNEYKCIKYINKYNDFYDTKYCDLDLETDIANILIYVCKNKLSRVAIALIDKKCNLTYQDNYGYTALMMASLHELHDVVTHIINNSQDTTTRCLNYGNQFSEMIYLCYRSYNNNINIIKMIDRGYDIYYKVNNSSLFTAALQRESTNIVEKLMDKDINFADEFKTYCKFNGIEPNFYNTIVKYINGKHDTYKHTIIATMDDASPANALYQSFHTTYAVGLVDIICDFIVLRMGNIL</sequence>
<proteinExistence type="predicted"/>
<organism evidence="1">
    <name type="scientific">Faunusvirus sp</name>
    <dbReference type="NCBI Taxonomy" id="2487766"/>
    <lineage>
        <taxon>Viruses</taxon>
        <taxon>Varidnaviria</taxon>
        <taxon>Bamfordvirae</taxon>
        <taxon>Nucleocytoviricota</taxon>
        <taxon>Megaviricetes</taxon>
        <taxon>Imitervirales</taxon>
        <taxon>Mimiviridae</taxon>
    </lineage>
</organism>
<dbReference type="SMART" id="SM00248">
    <property type="entry name" value="ANK"/>
    <property type="match status" value="3"/>
</dbReference>
<dbReference type="SUPFAM" id="SSF48403">
    <property type="entry name" value="Ankyrin repeat"/>
    <property type="match status" value="1"/>
</dbReference>
<dbReference type="Gene3D" id="1.25.40.20">
    <property type="entry name" value="Ankyrin repeat-containing domain"/>
    <property type="match status" value="1"/>
</dbReference>
<reference evidence="1" key="1">
    <citation type="submission" date="2018-10" db="EMBL/GenBank/DDBJ databases">
        <title>Hidden diversity of soil giant viruses.</title>
        <authorList>
            <person name="Schulz F."/>
            <person name="Alteio L."/>
            <person name="Goudeau D."/>
            <person name="Ryan E.M."/>
            <person name="Malmstrom R.R."/>
            <person name="Blanchard J."/>
            <person name="Woyke T."/>
        </authorList>
    </citation>
    <scope>NUCLEOTIDE SEQUENCE</scope>
    <source>
        <strain evidence="1">FNV1</strain>
    </source>
</reference>
<accession>A0A3G4ZXL5</accession>
<name>A0A3G4ZXL5_9VIRU</name>
<protein>
    <recommendedName>
        <fullName evidence="2">Ankyrin repeat protein</fullName>
    </recommendedName>
</protein>
<evidence type="ECO:0008006" key="2">
    <source>
        <dbReference type="Google" id="ProtNLM"/>
    </source>
</evidence>
<dbReference type="InterPro" id="IPR036770">
    <property type="entry name" value="Ankyrin_rpt-contain_sf"/>
</dbReference>
<dbReference type="InterPro" id="IPR002110">
    <property type="entry name" value="Ankyrin_rpt"/>
</dbReference>
<dbReference type="EMBL" id="MK072156">
    <property type="protein sequence ID" value="AYV79590.1"/>
    <property type="molecule type" value="Genomic_DNA"/>
</dbReference>
<evidence type="ECO:0000313" key="1">
    <source>
        <dbReference type="EMBL" id="AYV79590.1"/>
    </source>
</evidence>
<dbReference type="Pfam" id="PF12796">
    <property type="entry name" value="Ank_2"/>
    <property type="match status" value="1"/>
</dbReference>